<accession>A0A401FUN9</accession>
<reference evidence="2" key="1">
    <citation type="submission" date="2017-11" db="EMBL/GenBank/DDBJ databases">
        <authorList>
            <person name="Watanabe M."/>
            <person name="Kojima H."/>
        </authorList>
    </citation>
    <scope>NUCLEOTIDE SEQUENCE [LARGE SCALE GENOMIC DNA]</scope>
    <source>
        <strain evidence="2">Tokyo 01</strain>
    </source>
</reference>
<proteinExistence type="predicted"/>
<evidence type="ECO:0000313" key="2">
    <source>
        <dbReference type="Proteomes" id="UP000288096"/>
    </source>
</evidence>
<dbReference type="AlphaFoldDB" id="A0A401FUN9"/>
<name>A0A401FUN9_9BACT</name>
<dbReference type="RefSeq" id="WP_124328066.1">
    <property type="nucleotide sequence ID" value="NZ_BEXT01000001.1"/>
</dbReference>
<dbReference type="EMBL" id="BEXT01000001">
    <property type="protein sequence ID" value="GBC60679.1"/>
    <property type="molecule type" value="Genomic_DNA"/>
</dbReference>
<dbReference type="OrthoDB" id="9783357at2"/>
<dbReference type="Proteomes" id="UP000288096">
    <property type="component" value="Unassembled WGS sequence"/>
</dbReference>
<dbReference type="InterPro" id="IPR011004">
    <property type="entry name" value="Trimer_LpxA-like_sf"/>
</dbReference>
<reference evidence="2" key="2">
    <citation type="submission" date="2019-01" db="EMBL/GenBank/DDBJ databases">
        <title>Genome sequence of Desulfonema ishimotonii strain Tokyo 01.</title>
        <authorList>
            <person name="Fukui M."/>
        </authorList>
    </citation>
    <scope>NUCLEOTIDE SEQUENCE [LARGE SCALE GENOMIC DNA]</scope>
    <source>
        <strain evidence="2">Tokyo 01</strain>
    </source>
</reference>
<sequence length="419" mass="45848">MTIQPQVEKLIRRGVRFPDPESVYVGEEVEIERISGDGVTIWPGCRISGRSTLILQGASLGAEGPITAESCQIGPSVSLRGGYFKKAVFLEKASAGSGAHVREGTILEEEAGIAHTVGLKQTILLPFVTLGSLINFCDCLMSGGTSRKDHSEVGSAYIHFNYTPNQDKATASLLGDVPRGVMLRQRPIFLGGQGGLVGPCRLEFGTVIAAGSVYRKDELRPDRLLIAGGGRNGNIPFSGGIYQNVRRILENNFIYLGNLIALMQWYEQVRSRFISAAFPEALLEGLKEKLNLAIDERIRRLGGLAEKMPGSVEKYREIAGEKAAPKLILRKQEFHGRWAELSAFFETARGRAGEAELRDEFLKRISAGIRENGRAYIPVIKGLTPEDADIGTRWLQGITESVTRDAFQLLPAFGTDRSE</sequence>
<keyword evidence="2" id="KW-1185">Reference proteome</keyword>
<dbReference type="SUPFAM" id="SSF51161">
    <property type="entry name" value="Trimeric LpxA-like enzymes"/>
    <property type="match status" value="1"/>
</dbReference>
<dbReference type="Gene3D" id="2.160.10.10">
    <property type="entry name" value="Hexapeptide repeat proteins"/>
    <property type="match status" value="1"/>
</dbReference>
<evidence type="ECO:0000313" key="1">
    <source>
        <dbReference type="EMBL" id="GBC60679.1"/>
    </source>
</evidence>
<comment type="caution">
    <text evidence="1">The sequence shown here is derived from an EMBL/GenBank/DDBJ whole genome shotgun (WGS) entry which is preliminary data.</text>
</comment>
<gene>
    <name evidence="1" type="ORF">DENIS_1636</name>
</gene>
<protein>
    <submittedName>
        <fullName evidence="1">UDP-N-acetylglucosamine pyrophosphorylase</fullName>
    </submittedName>
</protein>
<organism evidence="1 2">
    <name type="scientific">Desulfonema ishimotonii</name>
    <dbReference type="NCBI Taxonomy" id="45657"/>
    <lineage>
        <taxon>Bacteria</taxon>
        <taxon>Pseudomonadati</taxon>
        <taxon>Thermodesulfobacteriota</taxon>
        <taxon>Desulfobacteria</taxon>
        <taxon>Desulfobacterales</taxon>
        <taxon>Desulfococcaceae</taxon>
        <taxon>Desulfonema</taxon>
    </lineage>
</organism>